<name>A0ABQ6DJ67_9HYPH</name>
<dbReference type="Proteomes" id="UP001156856">
    <property type="component" value="Unassembled WGS sequence"/>
</dbReference>
<comment type="caution">
    <text evidence="1">The sequence shown here is derived from an EMBL/GenBank/DDBJ whole genome shotgun (WGS) entry which is preliminary data.</text>
</comment>
<evidence type="ECO:0000313" key="2">
    <source>
        <dbReference type="Proteomes" id="UP001156856"/>
    </source>
</evidence>
<dbReference type="EMBL" id="BSPK01000018">
    <property type="protein sequence ID" value="GLS62874.1"/>
    <property type="molecule type" value="Genomic_DNA"/>
</dbReference>
<proteinExistence type="predicted"/>
<protein>
    <submittedName>
        <fullName evidence="1">Uncharacterized protein</fullName>
    </submittedName>
</protein>
<accession>A0ABQ6DJ67</accession>
<evidence type="ECO:0000313" key="1">
    <source>
        <dbReference type="EMBL" id="GLS62874.1"/>
    </source>
</evidence>
<sequence>MTTILPLAILARSARVARAGCRFPFAPAGTGLRMVPYCAATQSSGTKLYPALSRTT</sequence>
<organism evidence="1 2">
    <name type="scientific">Methylobacterium oxalidis</name>
    <dbReference type="NCBI Taxonomy" id="944322"/>
    <lineage>
        <taxon>Bacteria</taxon>
        <taxon>Pseudomonadati</taxon>
        <taxon>Pseudomonadota</taxon>
        <taxon>Alphaproteobacteria</taxon>
        <taxon>Hyphomicrobiales</taxon>
        <taxon>Methylobacteriaceae</taxon>
        <taxon>Methylobacterium</taxon>
    </lineage>
</organism>
<reference evidence="2" key="1">
    <citation type="journal article" date="2019" name="Int. J. Syst. Evol. Microbiol.">
        <title>The Global Catalogue of Microorganisms (GCM) 10K type strain sequencing project: providing services to taxonomists for standard genome sequencing and annotation.</title>
        <authorList>
            <consortium name="The Broad Institute Genomics Platform"/>
            <consortium name="The Broad Institute Genome Sequencing Center for Infectious Disease"/>
            <person name="Wu L."/>
            <person name="Ma J."/>
        </authorList>
    </citation>
    <scope>NUCLEOTIDE SEQUENCE [LARGE SCALE GENOMIC DNA]</scope>
    <source>
        <strain evidence="2">NBRC 107715</strain>
    </source>
</reference>
<gene>
    <name evidence="1" type="ORF">GCM10007888_12550</name>
</gene>
<keyword evidence="2" id="KW-1185">Reference proteome</keyword>